<dbReference type="STRING" id="1802281.A3A44_00595"/>
<dbReference type="PANTHER" id="PTHR43715">
    <property type="entry name" value="GDP-MANNOSE 4,6-DEHYDRATASE"/>
    <property type="match status" value="1"/>
</dbReference>
<evidence type="ECO:0000256" key="4">
    <source>
        <dbReference type="ARBA" id="ARBA00011989"/>
    </source>
</evidence>
<feature type="domain" description="NAD(P)-binding" evidence="8">
    <location>
        <begin position="10"/>
        <end position="322"/>
    </location>
</feature>
<dbReference type="CDD" id="cd05260">
    <property type="entry name" value="GDP_MD_SDR_e"/>
    <property type="match status" value="1"/>
</dbReference>
<dbReference type="GO" id="GO:0008446">
    <property type="term" value="F:GDP-mannose 4,6-dehydratase activity"/>
    <property type="evidence" value="ECO:0007669"/>
    <property type="project" value="UniProtKB-UniRule"/>
</dbReference>
<comment type="similarity">
    <text evidence="3 7">Belongs to the NAD(P)-dependent epimerase/dehydratase family. GDP-mannose 4,6-dehydratase subfamily.</text>
</comment>
<dbReference type="NCBIfam" id="TIGR01472">
    <property type="entry name" value="gmd"/>
    <property type="match status" value="1"/>
</dbReference>
<gene>
    <name evidence="7" type="primary">gmd</name>
    <name evidence="9" type="ORF">A3A44_00595</name>
</gene>
<dbReference type="EMBL" id="MHQT01000031">
    <property type="protein sequence ID" value="OHA09043.1"/>
    <property type="molecule type" value="Genomic_DNA"/>
</dbReference>
<dbReference type="Gene3D" id="3.40.50.720">
    <property type="entry name" value="NAD(P)-binding Rossmann-like Domain"/>
    <property type="match status" value="1"/>
</dbReference>
<dbReference type="InterPro" id="IPR016040">
    <property type="entry name" value="NAD(P)-bd_dom"/>
</dbReference>
<sequence>MTKDGKKVALLTGVTGQDGSYMVDFLLAKGYEVHGIVRRNSSFNTWRIEHIYGGTVQEARDFFMYYGDLTDANSLIHIIEKIKPDEVYNFGAQSHVRISFDIPENTANVTGLGALRLLEALRVNHSHAKFYQAGSSEMFGLAKEIPQNEHTPFHPRSPYAVAKVFAHWTTVNYREAYKMFIVNGILFNHESPRRAENFVTRKITTGIARILAGKQKKIYLGNLDAKRDWGYAPEYVEACWRMMQREKPEDYVIGTGETHTVREFAEEAFRLAGIPDWRRYVEIDPRYHRPTEVPILLADAKKAREQLGWEPKVKFKDLVKIMLAADCAREGVNPVTIRPEGGGFL</sequence>
<evidence type="ECO:0000256" key="7">
    <source>
        <dbReference type="HAMAP-Rule" id="MF_00955"/>
    </source>
</evidence>
<dbReference type="AlphaFoldDB" id="A0A1G2LBN6"/>
<comment type="caution">
    <text evidence="9">The sequence shown here is derived from an EMBL/GenBank/DDBJ whole genome shotgun (WGS) entry which is preliminary data.</text>
</comment>
<dbReference type="HAMAP" id="MF_00955">
    <property type="entry name" value="GDP_Man_dehydratase"/>
    <property type="match status" value="1"/>
</dbReference>
<dbReference type="SUPFAM" id="SSF51735">
    <property type="entry name" value="NAD(P)-binding Rossmann-fold domains"/>
    <property type="match status" value="1"/>
</dbReference>
<keyword evidence="5 7" id="KW-0456">Lyase</keyword>
<evidence type="ECO:0000256" key="3">
    <source>
        <dbReference type="ARBA" id="ARBA00009263"/>
    </source>
</evidence>
<evidence type="ECO:0000259" key="8">
    <source>
        <dbReference type="Pfam" id="PF16363"/>
    </source>
</evidence>
<dbReference type="FunFam" id="3.40.50.720:FF:000924">
    <property type="entry name" value="GDP-mannose 4,6 dehydratase"/>
    <property type="match status" value="1"/>
</dbReference>
<comment type="cofactor">
    <cofactor evidence="2 7">
        <name>NADP(+)</name>
        <dbReference type="ChEBI" id="CHEBI:58349"/>
    </cofactor>
</comment>
<evidence type="ECO:0000256" key="6">
    <source>
        <dbReference type="ARBA" id="ARBA00059383"/>
    </source>
</evidence>
<dbReference type="Gene3D" id="3.90.25.10">
    <property type="entry name" value="UDP-galactose 4-epimerase, domain 1"/>
    <property type="match status" value="1"/>
</dbReference>
<name>A0A1G2LBN6_9BACT</name>
<evidence type="ECO:0000313" key="9">
    <source>
        <dbReference type="EMBL" id="OHA09043.1"/>
    </source>
</evidence>
<dbReference type="PANTHER" id="PTHR43715:SF1">
    <property type="entry name" value="GDP-MANNOSE 4,6 DEHYDRATASE"/>
    <property type="match status" value="1"/>
</dbReference>
<keyword evidence="7" id="KW-0521">NADP</keyword>
<comment type="catalytic activity">
    <reaction evidence="1 7">
        <text>GDP-alpha-D-mannose = GDP-4-dehydro-alpha-D-rhamnose + H2O</text>
        <dbReference type="Rhea" id="RHEA:23820"/>
        <dbReference type="ChEBI" id="CHEBI:15377"/>
        <dbReference type="ChEBI" id="CHEBI:57527"/>
        <dbReference type="ChEBI" id="CHEBI:57964"/>
        <dbReference type="EC" id="4.2.1.47"/>
    </reaction>
</comment>
<evidence type="ECO:0000256" key="2">
    <source>
        <dbReference type="ARBA" id="ARBA00001937"/>
    </source>
</evidence>
<dbReference type="EC" id="4.2.1.47" evidence="4 7"/>
<accession>A0A1G2LBN6</accession>
<dbReference type="GO" id="GO:0042351">
    <property type="term" value="P:'de novo' GDP-L-fucose biosynthetic process"/>
    <property type="evidence" value="ECO:0007669"/>
    <property type="project" value="TreeGrafter"/>
</dbReference>
<dbReference type="InterPro" id="IPR036291">
    <property type="entry name" value="NAD(P)-bd_dom_sf"/>
</dbReference>
<comment type="function">
    <text evidence="6 7">Catalyzes the conversion of GDP-D-mannose to GDP-4-dehydro-6-deoxy-D-mannose.</text>
</comment>
<organism evidence="9 10">
    <name type="scientific">Candidatus Sungbacteria bacterium RIFCSPLOWO2_01_FULL_60_25</name>
    <dbReference type="NCBI Taxonomy" id="1802281"/>
    <lineage>
        <taxon>Bacteria</taxon>
        <taxon>Candidatus Sungiibacteriota</taxon>
    </lineage>
</organism>
<evidence type="ECO:0000256" key="1">
    <source>
        <dbReference type="ARBA" id="ARBA00000188"/>
    </source>
</evidence>
<evidence type="ECO:0000256" key="5">
    <source>
        <dbReference type="ARBA" id="ARBA00023239"/>
    </source>
</evidence>
<dbReference type="Pfam" id="PF16363">
    <property type="entry name" value="GDP_Man_Dehyd"/>
    <property type="match status" value="1"/>
</dbReference>
<reference evidence="9 10" key="1">
    <citation type="journal article" date="2016" name="Nat. Commun.">
        <title>Thousands of microbial genomes shed light on interconnected biogeochemical processes in an aquifer system.</title>
        <authorList>
            <person name="Anantharaman K."/>
            <person name="Brown C.T."/>
            <person name="Hug L.A."/>
            <person name="Sharon I."/>
            <person name="Castelle C.J."/>
            <person name="Probst A.J."/>
            <person name="Thomas B.C."/>
            <person name="Singh A."/>
            <person name="Wilkins M.J."/>
            <person name="Karaoz U."/>
            <person name="Brodie E.L."/>
            <person name="Williams K.H."/>
            <person name="Hubbard S.S."/>
            <person name="Banfield J.F."/>
        </authorList>
    </citation>
    <scope>NUCLEOTIDE SEQUENCE [LARGE SCALE GENOMIC DNA]</scope>
</reference>
<protein>
    <recommendedName>
        <fullName evidence="4 7">GDP-mannose 4,6-dehydratase</fullName>
        <ecNumber evidence="4 7">4.2.1.47</ecNumber>
    </recommendedName>
    <alternativeName>
        <fullName evidence="7">GDP-D-mannose dehydratase</fullName>
    </alternativeName>
</protein>
<proteinExistence type="inferred from homology"/>
<evidence type="ECO:0000313" key="10">
    <source>
        <dbReference type="Proteomes" id="UP000178977"/>
    </source>
</evidence>
<dbReference type="Proteomes" id="UP000178977">
    <property type="component" value="Unassembled WGS sequence"/>
</dbReference>
<dbReference type="GO" id="GO:0070401">
    <property type="term" value="F:NADP+ binding"/>
    <property type="evidence" value="ECO:0007669"/>
    <property type="project" value="UniProtKB-UniRule"/>
</dbReference>
<comment type="caution">
    <text evidence="7">Lacks conserved residue(s) required for the propagation of feature annotation.</text>
</comment>
<dbReference type="InterPro" id="IPR006368">
    <property type="entry name" value="GDP_Man_deHydtase"/>
</dbReference>